<dbReference type="Proteomes" id="UP000199288">
    <property type="component" value="Unassembled WGS sequence"/>
</dbReference>
<accession>A0A1H4AIZ1</accession>
<name>A0A1H4AIZ1_9ACTO</name>
<gene>
    <name evidence="1" type="ORF">SAMN02910418_01413</name>
</gene>
<protein>
    <submittedName>
        <fullName evidence="1">Uncharacterized protein</fullName>
    </submittedName>
</protein>
<dbReference type="RefSeq" id="WP_092564181.1">
    <property type="nucleotide sequence ID" value="NZ_FNQV01000008.1"/>
</dbReference>
<keyword evidence="2" id="KW-1185">Reference proteome</keyword>
<organism evidence="1 2">
    <name type="scientific">Bowdeniella nasicola</name>
    <dbReference type="NCBI Taxonomy" id="208480"/>
    <lineage>
        <taxon>Bacteria</taxon>
        <taxon>Bacillati</taxon>
        <taxon>Actinomycetota</taxon>
        <taxon>Actinomycetes</taxon>
        <taxon>Actinomycetales</taxon>
        <taxon>Actinomycetaceae</taxon>
        <taxon>Bowdeniella</taxon>
    </lineage>
</organism>
<dbReference type="EMBL" id="FNQV01000008">
    <property type="protein sequence ID" value="SEA35979.1"/>
    <property type="molecule type" value="Genomic_DNA"/>
</dbReference>
<dbReference type="AlphaFoldDB" id="A0A1H4AIZ1"/>
<reference evidence="2" key="1">
    <citation type="submission" date="2016-10" db="EMBL/GenBank/DDBJ databases">
        <authorList>
            <person name="Varghese N."/>
            <person name="Submissions S."/>
        </authorList>
    </citation>
    <scope>NUCLEOTIDE SEQUENCE [LARGE SCALE GENOMIC DNA]</scope>
    <source>
        <strain evidence="2">KPR-1</strain>
    </source>
</reference>
<evidence type="ECO:0000313" key="2">
    <source>
        <dbReference type="Proteomes" id="UP000199288"/>
    </source>
</evidence>
<dbReference type="OrthoDB" id="3502641at2"/>
<evidence type="ECO:0000313" key="1">
    <source>
        <dbReference type="EMBL" id="SEA35979.1"/>
    </source>
</evidence>
<proteinExistence type="predicted"/>
<sequence length="211" mass="23053">MAAKTAYSETQEAGDDPSIAWALLADCVAPALDSSIDRRLKNCREALRIAQNSGERELISGAYFLLLAELAESGTVTELDRVLNPSGALLTAIPWLEDEEVTGWFRCLRAIIDGQLNRSEAIIDAGLSRTDGIGGSRTRSLLLGQLAIVRWIQGRSRELEALVLSSRQNAPNEAIWIVLLAWVWVQQGRRIAAGALLGVSNSLCKPCRKER</sequence>